<dbReference type="Pfam" id="PF25967">
    <property type="entry name" value="RND-MFP_C"/>
    <property type="match status" value="1"/>
</dbReference>
<dbReference type="RefSeq" id="WP_121646874.1">
    <property type="nucleotide sequence ID" value="NZ_RCUX01000001.1"/>
</dbReference>
<dbReference type="PANTHER" id="PTHR30469">
    <property type="entry name" value="MULTIDRUG RESISTANCE PROTEIN MDTA"/>
    <property type="match status" value="1"/>
</dbReference>
<dbReference type="PANTHER" id="PTHR30469:SF33">
    <property type="entry name" value="SLR1207 PROTEIN"/>
    <property type="match status" value="1"/>
</dbReference>
<dbReference type="Gene3D" id="2.40.420.20">
    <property type="match status" value="1"/>
</dbReference>
<evidence type="ECO:0000313" key="3">
    <source>
        <dbReference type="EMBL" id="RLP77779.1"/>
    </source>
</evidence>
<gene>
    <name evidence="3" type="ORF">D9V32_00125</name>
</gene>
<organism evidence="3 4">
    <name type="scientific">Mycetocola tolaasinivorans</name>
    <dbReference type="NCBI Taxonomy" id="76635"/>
    <lineage>
        <taxon>Bacteria</taxon>
        <taxon>Bacillati</taxon>
        <taxon>Actinomycetota</taxon>
        <taxon>Actinomycetes</taxon>
        <taxon>Micrococcales</taxon>
        <taxon>Microbacteriaceae</taxon>
        <taxon>Mycetocola</taxon>
    </lineage>
</organism>
<evidence type="ECO:0000313" key="4">
    <source>
        <dbReference type="Proteomes" id="UP000272503"/>
    </source>
</evidence>
<keyword evidence="1" id="KW-0472">Membrane</keyword>
<evidence type="ECO:0000256" key="1">
    <source>
        <dbReference type="SAM" id="Phobius"/>
    </source>
</evidence>
<dbReference type="InterPro" id="IPR058627">
    <property type="entry name" value="MdtA-like_C"/>
</dbReference>
<protein>
    <submittedName>
        <fullName evidence="3">HlyD family efflux transporter periplasmic adaptor subunit</fullName>
    </submittedName>
</protein>
<dbReference type="GO" id="GO:1990281">
    <property type="term" value="C:efflux pump complex"/>
    <property type="evidence" value="ECO:0007669"/>
    <property type="project" value="TreeGrafter"/>
</dbReference>
<dbReference type="AlphaFoldDB" id="A0A3L7ABJ1"/>
<dbReference type="EMBL" id="RCUX01000001">
    <property type="protein sequence ID" value="RLP77779.1"/>
    <property type="molecule type" value="Genomic_DNA"/>
</dbReference>
<dbReference type="OrthoDB" id="4401807at2"/>
<sequence>MGVWRRWIFPSLRIAVFAAIAVALVKIAFFPTAEPEREVMPPTGNVDEQVVAVVTGNIVNEIELDATVAADPAIPARANLVGEVAELHVTEGASVAAGAVIATLRNEIEQEPIVRTDSEGNVTTVIPKPKYRTAQVTTSVAGTVSSLPLVVGQSVAIGDAVAQVAPTTFSVTATIDPAQRFRLVEEPSEARVSVVGGPADFTCTALRITTPLEGQTEGEGAGSPGAAVRCAVPGDVRVFAGLGGKLMLPGGSVENALILPVTAVKGSSQSGNVWVVAEGGAPEIRDVKLGLNDGRQVQIVEGVAEGDSVLEFIPATDPTNPETGKDIGNGCVELPDGSVECGAVGYVEG</sequence>
<dbReference type="GO" id="GO:0015562">
    <property type="term" value="F:efflux transmembrane transporter activity"/>
    <property type="evidence" value="ECO:0007669"/>
    <property type="project" value="TreeGrafter"/>
</dbReference>
<feature type="transmembrane region" description="Helical" evidence="1">
    <location>
        <begin position="12"/>
        <end position="30"/>
    </location>
</feature>
<keyword evidence="4" id="KW-1185">Reference proteome</keyword>
<evidence type="ECO:0000259" key="2">
    <source>
        <dbReference type="Pfam" id="PF25967"/>
    </source>
</evidence>
<dbReference type="Proteomes" id="UP000272503">
    <property type="component" value="Unassembled WGS sequence"/>
</dbReference>
<proteinExistence type="predicted"/>
<reference evidence="3 4" key="1">
    <citation type="submission" date="2018-10" db="EMBL/GenBank/DDBJ databases">
        <authorList>
            <person name="Li J."/>
        </authorList>
    </citation>
    <scope>NUCLEOTIDE SEQUENCE [LARGE SCALE GENOMIC DNA]</scope>
    <source>
        <strain evidence="3 4">IF 016277</strain>
    </source>
</reference>
<feature type="domain" description="Multidrug resistance protein MdtA-like C-terminal permuted SH3" evidence="2">
    <location>
        <begin position="255"/>
        <end position="309"/>
    </location>
</feature>
<keyword evidence="1" id="KW-1133">Transmembrane helix</keyword>
<keyword evidence="1" id="KW-0812">Transmembrane</keyword>
<comment type="caution">
    <text evidence="3">The sequence shown here is derived from an EMBL/GenBank/DDBJ whole genome shotgun (WGS) entry which is preliminary data.</text>
</comment>
<name>A0A3L7ABJ1_9MICO</name>
<dbReference type="Gene3D" id="2.40.50.100">
    <property type="match status" value="1"/>
</dbReference>
<accession>A0A3L7ABJ1</accession>